<gene>
    <name evidence="2" type="ORF">Dxin01_00131</name>
</gene>
<sequence>MTHDHSIVTGNPSAISPSHLAHLSGGQDQDFVNYQVASQGQTDFTALQGGVEHPAPKREKKPERRPIDQTRTFFVTSGPDRGGIRQNWNRWRLVYIGAMGIRMDPVPSTLGEQVPNAVELIWSEIKSPNGSVIATDSVTLQGADAYNFLKTVGDANANLFDRPRRIQA</sequence>
<feature type="compositionally biased region" description="Basic and acidic residues" evidence="1">
    <location>
        <begin position="54"/>
        <end position="68"/>
    </location>
</feature>
<proteinExistence type="predicted"/>
<keyword evidence="3" id="KW-1185">Reference proteome</keyword>
<evidence type="ECO:0000313" key="2">
    <source>
        <dbReference type="EMBL" id="GAA5500410.1"/>
    </source>
</evidence>
<comment type="caution">
    <text evidence="2">The sequence shown here is derived from an EMBL/GenBank/DDBJ whole genome shotgun (WGS) entry which is preliminary data.</text>
</comment>
<reference evidence="2 3" key="1">
    <citation type="submission" date="2024-02" db="EMBL/GenBank/DDBJ databases">
        <title>Deinococcus xinjiangensis NBRC 107630.</title>
        <authorList>
            <person name="Ichikawa N."/>
            <person name="Katano-Makiyama Y."/>
            <person name="Hidaka K."/>
        </authorList>
    </citation>
    <scope>NUCLEOTIDE SEQUENCE [LARGE SCALE GENOMIC DNA]</scope>
    <source>
        <strain evidence="2 3">NBRC 107630</strain>
    </source>
</reference>
<protein>
    <submittedName>
        <fullName evidence="2">Uncharacterized protein</fullName>
    </submittedName>
</protein>
<evidence type="ECO:0000313" key="3">
    <source>
        <dbReference type="Proteomes" id="UP001458946"/>
    </source>
</evidence>
<accession>A0ABP9V7B4</accession>
<name>A0ABP9V7B4_9DEIO</name>
<evidence type="ECO:0000256" key="1">
    <source>
        <dbReference type="SAM" id="MobiDB-lite"/>
    </source>
</evidence>
<dbReference type="EMBL" id="BAABRN010000001">
    <property type="protein sequence ID" value="GAA5500410.1"/>
    <property type="molecule type" value="Genomic_DNA"/>
</dbReference>
<dbReference type="Proteomes" id="UP001458946">
    <property type="component" value="Unassembled WGS sequence"/>
</dbReference>
<organism evidence="2 3">
    <name type="scientific">Deinococcus xinjiangensis</name>
    <dbReference type="NCBI Taxonomy" id="457454"/>
    <lineage>
        <taxon>Bacteria</taxon>
        <taxon>Thermotogati</taxon>
        <taxon>Deinococcota</taxon>
        <taxon>Deinococci</taxon>
        <taxon>Deinococcales</taxon>
        <taxon>Deinococcaceae</taxon>
        <taxon>Deinococcus</taxon>
    </lineage>
</organism>
<feature type="region of interest" description="Disordered" evidence="1">
    <location>
        <begin position="45"/>
        <end position="69"/>
    </location>
</feature>
<dbReference type="RefSeq" id="WP_353540396.1">
    <property type="nucleotide sequence ID" value="NZ_BAABRN010000001.1"/>
</dbReference>